<feature type="domain" description="FAD dependent oxidoreductase" evidence="8">
    <location>
        <begin position="4"/>
        <end position="354"/>
    </location>
</feature>
<feature type="binding site" evidence="7">
    <location>
        <position position="252"/>
    </location>
    <ligand>
        <name>D-dopa</name>
        <dbReference type="ChEBI" id="CHEBI:149689"/>
    </ligand>
</feature>
<dbReference type="InterPro" id="IPR023209">
    <property type="entry name" value="DAO"/>
</dbReference>
<dbReference type="Gene3D" id="3.30.9.10">
    <property type="entry name" value="D-Amino Acid Oxidase, subunit A, domain 2"/>
    <property type="match status" value="1"/>
</dbReference>
<name>A0A2Z6GE30_9PROT</name>
<keyword evidence="10" id="KW-1185">Reference proteome</keyword>
<dbReference type="Proteomes" id="UP000033070">
    <property type="component" value="Chromosome"/>
</dbReference>
<dbReference type="RefSeq" id="WP_062626113.1">
    <property type="nucleotide sequence ID" value="NZ_AP018738.1"/>
</dbReference>
<dbReference type="Pfam" id="PF01266">
    <property type="entry name" value="DAO"/>
    <property type="match status" value="1"/>
</dbReference>
<dbReference type="PANTHER" id="PTHR11530:SF25">
    <property type="entry name" value="FAD DEPENDENT OXIDOREDUCTASE DOMAIN-CONTAINING PROTEIN"/>
    <property type="match status" value="1"/>
</dbReference>
<dbReference type="AlphaFoldDB" id="A0A2Z6GE30"/>
<evidence type="ECO:0000256" key="2">
    <source>
        <dbReference type="ARBA" id="ARBA00006730"/>
    </source>
</evidence>
<sequence length="366" mass="40694">MSNRVLVVGAGVSGLTTARCLFDAGFEVTVLAEKTAEFTPSVVAGALWEWPPAVCGYHTDSESLRRSKQWATTSYERFNGLSTQSKTGVRMIPAVFYFRDRVEDTPAELQKMEETKLHVKSFVHTPSLIDQHGVSRGLGLCDAYSYLSPLIETDVYMEWLRSELVRLGCRFEQRKLLQPLADLEPSLCDEYTVCAIVNCSGLGSIELAGDHSMQPLRGALIRVMNDGSTMPRIAAAHCVALDDKVENQQMIYIIPRGPDHLILGGIAELGEWDMDIGLGNYAPVRGILQRCQEFLPTLKSAVLDESDPLSVGLRPYRKKNVRLEQETPYRIFHNYGHGGSGFTFSWGCAEEIVKRIISMREAAAMP</sequence>
<feature type="binding site" evidence="7">
    <location>
        <position position="339"/>
    </location>
    <ligand>
        <name>D-dopa</name>
        <dbReference type="ChEBI" id="CHEBI:149689"/>
    </ligand>
</feature>
<keyword evidence="5" id="KW-0560">Oxidoreductase</keyword>
<dbReference type="GO" id="GO:0003884">
    <property type="term" value="F:D-amino-acid oxidase activity"/>
    <property type="evidence" value="ECO:0007669"/>
    <property type="project" value="UniProtKB-EC"/>
</dbReference>
<dbReference type="GO" id="GO:0005737">
    <property type="term" value="C:cytoplasm"/>
    <property type="evidence" value="ECO:0007669"/>
    <property type="project" value="TreeGrafter"/>
</dbReference>
<evidence type="ECO:0000256" key="4">
    <source>
        <dbReference type="ARBA" id="ARBA00022827"/>
    </source>
</evidence>
<evidence type="ECO:0000259" key="8">
    <source>
        <dbReference type="Pfam" id="PF01266"/>
    </source>
</evidence>
<dbReference type="Gene3D" id="3.40.50.720">
    <property type="entry name" value="NAD(P)-binding Rossmann-like Domain"/>
    <property type="match status" value="1"/>
</dbReference>
<dbReference type="STRING" id="1188319.OYT1_00911"/>
<dbReference type="GO" id="GO:0071949">
    <property type="term" value="F:FAD binding"/>
    <property type="evidence" value="ECO:0007669"/>
    <property type="project" value="InterPro"/>
</dbReference>
<comment type="cofactor">
    <cofactor evidence="1 7">
        <name>FAD</name>
        <dbReference type="ChEBI" id="CHEBI:57692"/>
    </cofactor>
</comment>
<reference evidence="9 10" key="1">
    <citation type="submission" date="2018-06" db="EMBL/GenBank/DDBJ databases">
        <title>OYT1 Genome Sequencing.</title>
        <authorList>
            <person name="Kato S."/>
            <person name="Itoh T."/>
            <person name="Ohkuma M."/>
        </authorList>
    </citation>
    <scope>NUCLEOTIDE SEQUENCE [LARGE SCALE GENOMIC DNA]</scope>
    <source>
        <strain evidence="9 10">OYT1</strain>
    </source>
</reference>
<dbReference type="SUPFAM" id="SSF54373">
    <property type="entry name" value="FAD-linked reductases, C-terminal domain"/>
    <property type="match status" value="1"/>
</dbReference>
<dbReference type="KEGG" id="fam:OYT1_ch1919"/>
<dbReference type="InterPro" id="IPR006076">
    <property type="entry name" value="FAD-dep_OxRdtase"/>
</dbReference>
<dbReference type="GO" id="GO:0019478">
    <property type="term" value="P:D-amino acid catabolic process"/>
    <property type="evidence" value="ECO:0007669"/>
    <property type="project" value="TreeGrafter"/>
</dbReference>
<evidence type="ECO:0000256" key="7">
    <source>
        <dbReference type="PIRSR" id="PIRSR000189-1"/>
    </source>
</evidence>
<evidence type="ECO:0000256" key="1">
    <source>
        <dbReference type="ARBA" id="ARBA00001974"/>
    </source>
</evidence>
<dbReference type="EMBL" id="AP018738">
    <property type="protein sequence ID" value="BBE51445.1"/>
    <property type="molecule type" value="Genomic_DNA"/>
</dbReference>
<evidence type="ECO:0000256" key="3">
    <source>
        <dbReference type="ARBA" id="ARBA00022630"/>
    </source>
</evidence>
<dbReference type="PANTHER" id="PTHR11530">
    <property type="entry name" value="D-AMINO ACID OXIDASE"/>
    <property type="match status" value="1"/>
</dbReference>
<evidence type="ECO:0000313" key="9">
    <source>
        <dbReference type="EMBL" id="BBE51445.1"/>
    </source>
</evidence>
<comment type="similarity">
    <text evidence="2">Belongs to the DAMOX/DASOX family.</text>
</comment>
<keyword evidence="3" id="KW-0285">Flavoprotein</keyword>
<organism evidence="9 10">
    <name type="scientific">Ferriphaselus amnicola</name>
    <dbReference type="NCBI Taxonomy" id="1188319"/>
    <lineage>
        <taxon>Bacteria</taxon>
        <taxon>Pseudomonadati</taxon>
        <taxon>Pseudomonadota</taxon>
        <taxon>Betaproteobacteria</taxon>
        <taxon>Nitrosomonadales</taxon>
        <taxon>Gallionellaceae</taxon>
        <taxon>Ferriphaselus</taxon>
    </lineage>
</organism>
<dbReference type="PIRSF" id="PIRSF000189">
    <property type="entry name" value="D-aa_oxidase"/>
    <property type="match status" value="1"/>
</dbReference>
<accession>A0A2Z6GE30</accession>
<dbReference type="SUPFAM" id="SSF51971">
    <property type="entry name" value="Nucleotide-binding domain"/>
    <property type="match status" value="1"/>
</dbReference>
<gene>
    <name evidence="9" type="ORF">OYT1_ch1919</name>
</gene>
<feature type="binding site" evidence="7">
    <location>
        <position position="314"/>
    </location>
    <ligand>
        <name>D-dopa</name>
        <dbReference type="ChEBI" id="CHEBI:149689"/>
    </ligand>
</feature>
<keyword evidence="4 7" id="KW-0274">FAD</keyword>
<evidence type="ECO:0000256" key="6">
    <source>
        <dbReference type="ARBA" id="ARBA00049547"/>
    </source>
</evidence>
<proteinExistence type="inferred from homology"/>
<dbReference type="OrthoDB" id="246701at2"/>
<comment type="catalytic activity">
    <reaction evidence="6">
        <text>a D-alpha-amino acid + O2 + H2O = a 2-oxocarboxylate + H2O2 + NH4(+)</text>
        <dbReference type="Rhea" id="RHEA:21816"/>
        <dbReference type="ChEBI" id="CHEBI:15377"/>
        <dbReference type="ChEBI" id="CHEBI:15379"/>
        <dbReference type="ChEBI" id="CHEBI:16240"/>
        <dbReference type="ChEBI" id="CHEBI:28938"/>
        <dbReference type="ChEBI" id="CHEBI:35179"/>
        <dbReference type="ChEBI" id="CHEBI:59871"/>
        <dbReference type="EC" id="1.4.3.3"/>
    </reaction>
    <physiologicalReaction direction="left-to-right" evidence="6">
        <dbReference type="Rhea" id="RHEA:21817"/>
    </physiologicalReaction>
</comment>
<evidence type="ECO:0000313" key="10">
    <source>
        <dbReference type="Proteomes" id="UP000033070"/>
    </source>
</evidence>
<evidence type="ECO:0000256" key="5">
    <source>
        <dbReference type="ARBA" id="ARBA00023002"/>
    </source>
</evidence>
<protein>
    <submittedName>
        <fullName evidence="9">Putative D-amino-acid oxidase</fullName>
    </submittedName>
</protein>
<feature type="binding site" evidence="7">
    <location>
        <begin position="338"/>
        <end position="343"/>
    </location>
    <ligand>
        <name>FAD</name>
        <dbReference type="ChEBI" id="CHEBI:57692"/>
    </ligand>
</feature>